<dbReference type="GO" id="GO:0003677">
    <property type="term" value="F:DNA binding"/>
    <property type="evidence" value="ECO:0007669"/>
    <property type="project" value="UniProtKB-UniRule"/>
</dbReference>
<dbReference type="Gene3D" id="1.10.357.10">
    <property type="entry name" value="Tetracycline Repressor, domain 2"/>
    <property type="match status" value="1"/>
</dbReference>
<evidence type="ECO:0000259" key="3">
    <source>
        <dbReference type="PROSITE" id="PS50977"/>
    </source>
</evidence>
<proteinExistence type="predicted"/>
<feature type="DNA-binding region" description="H-T-H motif" evidence="2">
    <location>
        <begin position="27"/>
        <end position="46"/>
    </location>
</feature>
<keyword evidence="5" id="KW-1185">Reference proteome</keyword>
<evidence type="ECO:0000256" key="1">
    <source>
        <dbReference type="ARBA" id="ARBA00023125"/>
    </source>
</evidence>
<feature type="domain" description="HTH tetR-type" evidence="3">
    <location>
        <begin position="4"/>
        <end position="64"/>
    </location>
</feature>
<dbReference type="KEGG" id="tem:JW646_16360"/>
<gene>
    <name evidence="4" type="ORF">JW646_16360</name>
</gene>
<dbReference type="PROSITE" id="PS50977">
    <property type="entry name" value="HTH_TETR_2"/>
    <property type="match status" value="1"/>
</dbReference>
<dbReference type="InterPro" id="IPR009057">
    <property type="entry name" value="Homeodomain-like_sf"/>
</dbReference>
<keyword evidence="1 2" id="KW-0238">DNA-binding</keyword>
<dbReference type="SUPFAM" id="SSF46689">
    <property type="entry name" value="Homeodomain-like"/>
    <property type="match status" value="1"/>
</dbReference>
<dbReference type="EMBL" id="CP081135">
    <property type="protein sequence ID" value="UEL47187.1"/>
    <property type="molecule type" value="Genomic_DNA"/>
</dbReference>
<reference evidence="4 5" key="1">
    <citation type="journal article" date="2023" name="Int. J. Syst. Evol. Microbiol.">
        <title>Terrisporobacter hibernicus sp. nov., isolated from bovine faeces in Northern Ireland.</title>
        <authorList>
            <person name="Mitchell M."/>
            <person name="Nguyen S.V."/>
            <person name="Connor M."/>
            <person name="Fairley D.J."/>
            <person name="Donoghue O."/>
            <person name="Marshall H."/>
            <person name="Koolman L."/>
            <person name="McMullan G."/>
            <person name="Schaffer K.E."/>
            <person name="McGrath J.W."/>
            <person name="Fanning S."/>
        </authorList>
    </citation>
    <scope>NUCLEOTIDE SEQUENCE [LARGE SCALE GENOMIC DNA]</scope>
    <source>
        <strain evidence="4 5">MCA3</strain>
    </source>
</reference>
<dbReference type="PANTHER" id="PTHR43479">
    <property type="entry name" value="ACREF/ENVCD OPERON REPRESSOR-RELATED"/>
    <property type="match status" value="1"/>
</dbReference>
<protein>
    <submittedName>
        <fullName evidence="4">TetR/AcrR family transcriptional regulator</fullName>
    </submittedName>
</protein>
<dbReference type="InterPro" id="IPR001647">
    <property type="entry name" value="HTH_TetR"/>
</dbReference>
<organism evidence="4 5">
    <name type="scientific">Terrisporobacter hibernicus</name>
    <dbReference type="NCBI Taxonomy" id="2813371"/>
    <lineage>
        <taxon>Bacteria</taxon>
        <taxon>Bacillati</taxon>
        <taxon>Bacillota</taxon>
        <taxon>Clostridia</taxon>
        <taxon>Peptostreptococcales</taxon>
        <taxon>Peptostreptococcaceae</taxon>
        <taxon>Terrisporobacter</taxon>
    </lineage>
</organism>
<dbReference type="InterPro" id="IPR050624">
    <property type="entry name" value="HTH-type_Tx_Regulator"/>
</dbReference>
<evidence type="ECO:0000313" key="4">
    <source>
        <dbReference type="EMBL" id="UEL47187.1"/>
    </source>
</evidence>
<dbReference type="PANTHER" id="PTHR43479:SF11">
    <property type="entry name" value="ACREF_ENVCD OPERON REPRESSOR-RELATED"/>
    <property type="match status" value="1"/>
</dbReference>
<dbReference type="Proteomes" id="UP001198983">
    <property type="component" value="Chromosome"/>
</dbReference>
<accession>A0AAX2ZFP6</accession>
<evidence type="ECO:0000313" key="5">
    <source>
        <dbReference type="Proteomes" id="UP001198983"/>
    </source>
</evidence>
<dbReference type="PRINTS" id="PR00455">
    <property type="entry name" value="HTHTETR"/>
</dbReference>
<dbReference type="RefSeq" id="WP_228415673.1">
    <property type="nucleotide sequence ID" value="NZ_CP081135.1"/>
</dbReference>
<name>A0AAX2ZFP6_9FIRM</name>
<evidence type="ECO:0000256" key="2">
    <source>
        <dbReference type="PROSITE-ProRule" id="PRU00335"/>
    </source>
</evidence>
<sequence>MDNLKTEEKILLVALELFSQKGYSGVSVRDISKVIGISQSALYKHYKNKEDILNKIIEEVDKRLKETYLKNAVPNIKSQDLSGDYKRLAVKKLSEISWNIFQLYVKDNVVSSYRKLLCREQYNNDYAKEIYDKTFISGPIENESHIFDKFVKDGFFRQENPQIIAMHFYAPIFLMFQMYDIDNSREDELKLMIKEHVRVFSDNYRLEE</sequence>
<dbReference type="Pfam" id="PF00440">
    <property type="entry name" value="TetR_N"/>
    <property type="match status" value="1"/>
</dbReference>
<dbReference type="AlphaFoldDB" id="A0AAX2ZFP6"/>